<proteinExistence type="predicted"/>
<dbReference type="Proteomes" id="UP000199759">
    <property type="component" value="Unassembled WGS sequence"/>
</dbReference>
<reference evidence="2 3" key="1">
    <citation type="submission" date="2016-10" db="EMBL/GenBank/DDBJ databases">
        <authorList>
            <person name="de Groot N.N."/>
        </authorList>
    </citation>
    <scope>NUCLEOTIDE SEQUENCE [LARGE SCALE GENOMIC DNA]</scope>
    <source>
        <strain evidence="2 3">DSM 16077</strain>
    </source>
</reference>
<accession>A0A1G9LJB3</accession>
<feature type="chain" id="PRO_5011615307" evidence="1">
    <location>
        <begin position="21"/>
        <end position="292"/>
    </location>
</feature>
<keyword evidence="1" id="KW-0732">Signal</keyword>
<dbReference type="RefSeq" id="WP_091765047.1">
    <property type="nucleotide sequence ID" value="NZ_FNHG01000001.1"/>
</dbReference>
<evidence type="ECO:0000256" key="1">
    <source>
        <dbReference type="SAM" id="SignalP"/>
    </source>
</evidence>
<dbReference type="OrthoDB" id="7630419at2"/>
<name>A0A1G9LJB3_9PROT</name>
<dbReference type="EMBL" id="FNHG01000001">
    <property type="protein sequence ID" value="SDL61928.1"/>
    <property type="molecule type" value="Genomic_DNA"/>
</dbReference>
<sequence>MRSGFLGFLLMAGFAAPVQAQAPRDVLLEVCNQTGFAVAAAAAYRTTPAPSRTLRSWFMIAPGECLNGALNGVVGEDLDLHVMSGSWVWPARETAQTYCVPADATLTLASVPPCSANRRARDFTRLPVEATSRRGPGGRNFGRVVHRIHCEDLGAADAGLCPGAPVDPRGMAAFVRELEVCNNGRGPVPVSAGQVTTSGGLEFQPWQALAAGECRVIYRGFPRDGQVLLAPGPDSLAGGGLVCMTDNADGPVFAAPRAGRSEACPQERPLPGSYETVVFGAQTGRMTMFAGQ</sequence>
<keyword evidence="3" id="KW-1185">Reference proteome</keyword>
<protein>
    <submittedName>
        <fullName evidence="2">Uncharacterized protein</fullName>
    </submittedName>
</protein>
<evidence type="ECO:0000313" key="3">
    <source>
        <dbReference type="Proteomes" id="UP000199759"/>
    </source>
</evidence>
<feature type="signal peptide" evidence="1">
    <location>
        <begin position="1"/>
        <end position="20"/>
    </location>
</feature>
<dbReference type="STRING" id="144026.SAMN04488568_10176"/>
<organism evidence="2 3">
    <name type="scientific">Maricaulis salignorans</name>
    <dbReference type="NCBI Taxonomy" id="144026"/>
    <lineage>
        <taxon>Bacteria</taxon>
        <taxon>Pseudomonadati</taxon>
        <taxon>Pseudomonadota</taxon>
        <taxon>Alphaproteobacteria</taxon>
        <taxon>Maricaulales</taxon>
        <taxon>Maricaulaceae</taxon>
        <taxon>Maricaulis</taxon>
    </lineage>
</organism>
<dbReference type="AlphaFoldDB" id="A0A1G9LJB3"/>
<gene>
    <name evidence="2" type="ORF">SAMN04488568_10176</name>
</gene>
<evidence type="ECO:0000313" key="2">
    <source>
        <dbReference type="EMBL" id="SDL61928.1"/>
    </source>
</evidence>